<proteinExistence type="predicted"/>
<dbReference type="AlphaFoldDB" id="A0A1A9HU83"/>
<sequence>MADLHLSLGVPQKTMEVFGEPWIGYHKKIREQWKARVTPKDIVLIAGDISWAKDLLEAERDFAFVDALPGTKYMIRGNHDYWSSASTKKIRMALPPSLNYLTSGYAQLSPELAVVGVRLWDSPTIHIAYTCQAFSTQVQSKPYTEHDEKIFLREFGRLKKALDSLPKEVTQVIVMTHYPPISSDGSPGPVSELLEADGRVSLCIFGHLHKIHQSMRVFGKIRGIDYVLVAADYVNFIPQEIL</sequence>
<dbReference type="InterPro" id="IPR029052">
    <property type="entry name" value="Metallo-depent_PP-like"/>
</dbReference>
<protein>
    <submittedName>
        <fullName evidence="2">Phosphoesterase</fullName>
    </submittedName>
</protein>
<evidence type="ECO:0000313" key="3">
    <source>
        <dbReference type="Proteomes" id="UP000078162"/>
    </source>
</evidence>
<dbReference type="SUPFAM" id="SSF56300">
    <property type="entry name" value="Metallo-dependent phosphatases"/>
    <property type="match status" value="1"/>
</dbReference>
<dbReference type="InterPro" id="IPR014578">
    <property type="entry name" value="Pesterase_CT488"/>
</dbReference>
<dbReference type="InterPro" id="IPR004843">
    <property type="entry name" value="Calcineurin-like_PHP"/>
</dbReference>
<keyword evidence="3" id="KW-1185">Reference proteome</keyword>
<name>A0A1A9HU83_9CHLA</name>
<organism evidence="2 3">
    <name type="scientific">Candidatus Chlamydia sanziniae</name>
    <dbReference type="NCBI Taxonomy" id="1806891"/>
    <lineage>
        <taxon>Bacteria</taxon>
        <taxon>Pseudomonadati</taxon>
        <taxon>Chlamydiota</taxon>
        <taxon>Chlamydiia</taxon>
        <taxon>Chlamydiales</taxon>
        <taxon>Chlamydiaceae</taxon>
        <taxon>Chlamydia/Chlamydophila group</taxon>
        <taxon>Chlamydia</taxon>
    </lineage>
</organism>
<dbReference type="PATRIC" id="fig|1806891.3.peg.226"/>
<dbReference type="PANTHER" id="PTHR31302">
    <property type="entry name" value="TRANSMEMBRANE PROTEIN WITH METALLOPHOSPHOESTERASE DOMAIN-RELATED"/>
    <property type="match status" value="1"/>
</dbReference>
<gene>
    <name evidence="2" type="ORF">Cs308_0234</name>
</gene>
<dbReference type="InterPro" id="IPR051158">
    <property type="entry name" value="Metallophosphoesterase_sf"/>
</dbReference>
<reference evidence="3" key="1">
    <citation type="submission" date="2016-03" db="EMBL/GenBank/DDBJ databases">
        <title>Culture-independent genomics supports pathogen discovery for uncultivable bacteria within the genus Chlamydia.</title>
        <authorList>
            <person name="Taylor-Brown A."/>
            <person name="Bachmann N.L."/>
            <person name="Borel N."/>
            <person name="Polkinghorne A."/>
        </authorList>
    </citation>
    <scope>NUCLEOTIDE SEQUENCE [LARGE SCALE GENOMIC DNA]</scope>
    <source>
        <strain evidence="3">2742-308</strain>
    </source>
</reference>
<dbReference type="GO" id="GO:0016787">
    <property type="term" value="F:hydrolase activity"/>
    <property type="evidence" value="ECO:0007669"/>
    <property type="project" value="InterPro"/>
</dbReference>
<dbReference type="Proteomes" id="UP000078162">
    <property type="component" value="Chromosome"/>
</dbReference>
<dbReference type="STRING" id="1806891.Cs308_0234"/>
<accession>A0A1A9HU83</accession>
<dbReference type="PANTHER" id="PTHR31302:SF22">
    <property type="entry name" value="PHOSPHOESTERASE"/>
    <property type="match status" value="1"/>
</dbReference>
<dbReference type="Gene3D" id="3.60.21.10">
    <property type="match status" value="1"/>
</dbReference>
<dbReference type="Pfam" id="PF00149">
    <property type="entry name" value="Metallophos"/>
    <property type="match status" value="1"/>
</dbReference>
<dbReference type="KEGG" id="csaz:Cs308_0234"/>
<evidence type="ECO:0000313" key="2">
    <source>
        <dbReference type="EMBL" id="ANH78405.1"/>
    </source>
</evidence>
<evidence type="ECO:0000259" key="1">
    <source>
        <dbReference type="Pfam" id="PF00149"/>
    </source>
</evidence>
<dbReference type="PIRSF" id="PIRSF033094">
    <property type="entry name" value="Pesterase_CT488"/>
    <property type="match status" value="1"/>
</dbReference>
<feature type="domain" description="Calcineurin-like phosphoesterase" evidence="1">
    <location>
        <begin position="2"/>
        <end position="210"/>
    </location>
</feature>
<dbReference type="EMBL" id="CP014639">
    <property type="protein sequence ID" value="ANH78405.1"/>
    <property type="molecule type" value="Genomic_DNA"/>
</dbReference>